<keyword evidence="11" id="KW-1185">Reference proteome</keyword>
<dbReference type="FunFam" id="3.40.50.720:FF:000209">
    <property type="entry name" value="Polyketide synthase Pks12"/>
    <property type="match status" value="1"/>
</dbReference>
<dbReference type="InterPro" id="IPR014030">
    <property type="entry name" value="Ketoacyl_synth_N"/>
</dbReference>
<feature type="active site" description="Proton donor; for dehydratase activity" evidence="6">
    <location>
        <position position="1114"/>
    </location>
</feature>
<dbReference type="InterPro" id="IPR049552">
    <property type="entry name" value="PKS_DH_N"/>
</dbReference>
<evidence type="ECO:0000259" key="9">
    <source>
        <dbReference type="PROSITE" id="PS52019"/>
    </source>
</evidence>
<dbReference type="InterPro" id="IPR013968">
    <property type="entry name" value="PKS_KR"/>
</dbReference>
<dbReference type="GO" id="GO:1901336">
    <property type="term" value="P:lactone biosynthetic process"/>
    <property type="evidence" value="ECO:0007669"/>
    <property type="project" value="UniProtKB-ARBA"/>
</dbReference>
<dbReference type="Gene3D" id="3.40.366.10">
    <property type="entry name" value="Malonyl-Coenzyme A Acyl Carrier Protein, domain 2"/>
    <property type="match status" value="1"/>
</dbReference>
<dbReference type="SUPFAM" id="SSF52151">
    <property type="entry name" value="FabD/lysophospholipase-like"/>
    <property type="match status" value="1"/>
</dbReference>
<dbReference type="Pfam" id="PF02801">
    <property type="entry name" value="Ketoacyl-synt_C"/>
    <property type="match status" value="1"/>
</dbReference>
<protein>
    <recommendedName>
        <fullName evidence="12">Carrier domain-containing protein</fullName>
    </recommendedName>
</protein>
<dbReference type="GO" id="GO:0016491">
    <property type="term" value="F:oxidoreductase activity"/>
    <property type="evidence" value="ECO:0007669"/>
    <property type="project" value="InterPro"/>
</dbReference>
<dbReference type="GO" id="GO:0008168">
    <property type="term" value="F:methyltransferase activity"/>
    <property type="evidence" value="ECO:0007669"/>
    <property type="project" value="UniProtKB-KW"/>
</dbReference>
<dbReference type="SMART" id="SM00825">
    <property type="entry name" value="PKS_KS"/>
    <property type="match status" value="1"/>
</dbReference>
<feature type="active site" description="Proton acceptor; for dehydratase activity" evidence="6">
    <location>
        <position position="944"/>
    </location>
</feature>
<dbReference type="SMART" id="SM00827">
    <property type="entry name" value="PKS_AT"/>
    <property type="match status" value="1"/>
</dbReference>
<keyword evidence="1" id="KW-0596">Phosphopantetheine</keyword>
<dbReference type="InterPro" id="IPR056501">
    <property type="entry name" value="NAD-bd_HRPKS_sdrA"/>
</dbReference>
<keyword evidence="5" id="KW-0511">Multifunctional enzyme</keyword>
<dbReference type="InterPro" id="IPR020841">
    <property type="entry name" value="PKS_Beta-ketoAc_synthase_dom"/>
</dbReference>
<keyword evidence="3" id="KW-0489">Methyltransferase</keyword>
<dbReference type="InterPro" id="IPR049900">
    <property type="entry name" value="PKS_mFAS_DH"/>
</dbReference>
<evidence type="ECO:0000313" key="10">
    <source>
        <dbReference type="EMBL" id="OQE21790.1"/>
    </source>
</evidence>
<dbReference type="InterPro" id="IPR014031">
    <property type="entry name" value="Ketoacyl_synth_C"/>
</dbReference>
<accession>A0A1V6T792</accession>
<dbReference type="Pfam" id="PF21089">
    <property type="entry name" value="PKS_DH_N"/>
    <property type="match status" value="1"/>
</dbReference>
<dbReference type="InterPro" id="IPR011032">
    <property type="entry name" value="GroES-like_sf"/>
</dbReference>
<dbReference type="InterPro" id="IPR042104">
    <property type="entry name" value="PKS_dehydratase_sf"/>
</dbReference>
<dbReference type="SUPFAM" id="SSF53335">
    <property type="entry name" value="S-adenosyl-L-methionine-dependent methyltransferases"/>
    <property type="match status" value="1"/>
</dbReference>
<dbReference type="Pfam" id="PF16197">
    <property type="entry name" value="KAsynt_C_assoc"/>
    <property type="match status" value="1"/>
</dbReference>
<evidence type="ECO:0000256" key="4">
    <source>
        <dbReference type="ARBA" id="ARBA00022679"/>
    </source>
</evidence>
<dbReference type="SMART" id="SM00829">
    <property type="entry name" value="PKS_ER"/>
    <property type="match status" value="1"/>
</dbReference>
<evidence type="ECO:0000256" key="1">
    <source>
        <dbReference type="ARBA" id="ARBA00022450"/>
    </source>
</evidence>
<dbReference type="InterPro" id="IPR016039">
    <property type="entry name" value="Thiolase-like"/>
</dbReference>
<dbReference type="Pfam" id="PF23114">
    <property type="entry name" value="NAD-bd_HRPKS_sdrA"/>
    <property type="match status" value="1"/>
</dbReference>
<keyword evidence="2" id="KW-0597">Phosphoprotein</keyword>
<evidence type="ECO:0000256" key="6">
    <source>
        <dbReference type="PROSITE-ProRule" id="PRU01363"/>
    </source>
</evidence>
<dbReference type="SMART" id="SM00822">
    <property type="entry name" value="PKS_KR"/>
    <property type="match status" value="1"/>
</dbReference>
<sequence>MKVTSNKPAGEDPSRNESTGSGPRRTAPEIAIVGMGMRLPGSVRTAEQFWDLLISKRDCSSDIPPSRYNIDAFYDPEKPQSVRTRRGYFLDDDYLNKADEAFFSKIAGFSMDELDPQQRLLMEVVWECMENAGQTEWQGSDIGCYIGVFGEDWHELTAKETQSISRVHAFANGGFTLSNRVSYEFDLKGPSMTVLTACSSSLVALHEACQAIDNGACKSAIVAGTNMLLTPAMSVTMSENMVLSQDGYCKVFDASADGYGRGEAVNAVYLKPLDQALADGDNVRAVIRGTSANYDGRSARIFAPDIQSQENLIRKAYSRAQIDDISQTAFVECHGTGTKVGDVVETTAIARAFGKKGVYIGSAKSNVGHGEGASGLTGLIKAVLALEHRVIPPNMHFSIPNPKIPFKEGALKVPVEPIPWPHDRKQRASVNCFGIGGSNAHVILESFSATQKTAGYSLQPLRSQIVVASARSDTALDSRLADIKKYIKNEQTSLKDVAYTLGARRGHLTHRAYLLCDSTGSVVEEIHQTAQATKLPVSLVFTFTGQGAQWPGMGKELLHKFPLFHRDIHSMDGMLQELDSPPQWSIEAELRKSFKSDLIDDLEYSQTLCAAIQIALVNLFACWGIHPSATLGYSSGETVAAYAAGAISMRTAITLAYTRGLCVKYASRSGGMAVIGLDRNLVSNFLVPGVTISGENSPSSVCLSGEKSTLLAVTRKIQEEKPHTFVRHLPIGVAYHSSDMEQGGPIFEAAIADYISHKSTILPMYSTTTGTRVSDPAELDAAFWRKNLESPVLFSSAVQTLLSEQKDRVNLFLEVGTHSTLSSPLRQIFALDSQATRNFHIPTLLKDKDQALCLLKTAGSLYLHGCPIDFAEISGTGNVLADLPVYPWDRQNIDWKENRISRNWRFRKHHHHELLGSRILEGTDQDPSWRNLLSPKNVLWLNDHRVCGEITFPCAGYIAMINEAISQLANTNECTIQNLYMKVPLVLSSNPSDVVELVTTMRPIRISDRLDSKWYEFSISSFNGTEWIKNTVGEVLPFAVELESPAPELQQFSRPVSSEFWYGMLAKLGLEYGPNFRGLEGITADPVSFTANASVKSDPEESEKRPSVHPTVIDECLQLFSVAACNGRSIHLTKLYIPMYISKICIGQSSSRMVAQAHGTSYEGSQGRGDVVLVANGNKALSMHGVTFVQLDHINQKDTSGIPLLSQADWRPNVNFLPGDLQLINLRKKHDEMLLFTQTCALSTILTYRIISQRAIESRGLWNYRKWLKYQVKQLEEKRLAEIPEVQVWAQQDVEDLQLAWETIEQSLKTKQLTFIADVERLRVNTVDAFFDECLSQEKDEEKEKTEQKFEDWIASLGNLSEWFTLLRHSNSAFRILEIGGEDGYFSSNIIRWLMSREHALYSQYTWAGKGQIESAVEEKLGGYKGMRFQSLDITKDPLEQGFQENSYDLVIASNMNDWGSCMVPALQNIRTLLSPGGRLLVREYCPGLPVFDQFLHPPTAPLFDMPEFTPSDKRLTTEIWNINLEEAGFLGIEADEYDGEAPYHLHRMIISRVPSKSHAKNCHISILCPGQGDHTAWIDETHQFLVQSGHIVQRFTIGDSIPPKQRVISLVDLGGPFFHNISENNWQWFQSFLNSTPQILWLTKSVELSCPDPDFSIVMGVSRTARQEQELHFGTFQVDQLDANTIQNLLKICHQFFVPGEPNGLSETDYEFSLREGVIHIPRMQWRSMSNELTLSQVAEDSAAKLTIDSYGLIDSLFWTNYEPPSLGPDEVEVDIKFVGLNFRDVMIALGVMSHEDELGMEASGVVRRCGHNVKDLYPGDKLMVCKPGLFRTRAVVPRERCSRSPSSLSLEDAASMPVVYSTAYYCLIEMGRLEKGQSILIHAACGGVGLAAIQLSRMVGANIYATVGSKEKVQYLLDNFDIPRNHIFSSRDASFHQNLMEATNGTGVDLVLNSLAGELLQASWKCVAEFGKMVEIGKRDFMEHGTLGLEAFGGNRAFFGVDLIRLVEKPGQFARLSRKVVDLYEEGKISPIRPQRVLSSTDTLEAFRCLQRGLHLGKLLVKMPESESLKESLVTKSRHQFRLSPNLSYILIGGLGGVGRAIATWMVERGARNLVFFSRSAGSSSQDQSFARELEIQGCNVVLKKGDATSMDDVKALIHDSPSPVGGILQLSMVIRDQFIPDMSHKNWEDGISAKVAGTWNLHHALTGFDDHLQFFVVCGSITGVMGNAGQVNYSSANAFVSSFAQYRLEKGLPASVVNLGGVDDVGFLATQDLKLRERMRSAAVRLLSEQEVLDAFELAMIHSRPTKTARSPDGSLRVPNNFIIGMSSTKSLADPSARPLWGQDARFRNYASLETEQKPAENSLEGASRLRQFLVAVENDPSYLNNPDQVGKIVVEVVTTIQEYSIFARGQTYAEVAAMPIDSLMTVEIRNWSRRFLDLDLSLIGINKAGTIEGLAGLIVDTLRSKYLSA</sequence>
<dbReference type="Gene3D" id="3.90.180.10">
    <property type="entry name" value="Medium-chain alcohol dehydrogenases, catalytic domain"/>
    <property type="match status" value="1"/>
</dbReference>
<dbReference type="SUPFAM" id="SSF50129">
    <property type="entry name" value="GroES-like"/>
    <property type="match status" value="1"/>
</dbReference>
<evidence type="ECO:0008006" key="12">
    <source>
        <dbReference type="Google" id="ProtNLM"/>
    </source>
</evidence>
<dbReference type="InterPro" id="IPR032821">
    <property type="entry name" value="PKS_assoc"/>
</dbReference>
<dbReference type="Proteomes" id="UP000191285">
    <property type="component" value="Unassembled WGS sequence"/>
</dbReference>
<evidence type="ECO:0000256" key="5">
    <source>
        <dbReference type="ARBA" id="ARBA00023268"/>
    </source>
</evidence>
<reference evidence="11" key="1">
    <citation type="journal article" date="2017" name="Nat. Microbiol.">
        <title>Global analysis of biosynthetic gene clusters reveals vast potential of secondary metabolite production in Penicillium species.</title>
        <authorList>
            <person name="Nielsen J.C."/>
            <person name="Grijseels S."/>
            <person name="Prigent S."/>
            <person name="Ji B."/>
            <person name="Dainat J."/>
            <person name="Nielsen K.F."/>
            <person name="Frisvad J.C."/>
            <person name="Workman M."/>
            <person name="Nielsen J."/>
        </authorList>
    </citation>
    <scope>NUCLEOTIDE SEQUENCE [LARGE SCALE GENOMIC DNA]</scope>
    <source>
        <strain evidence="11">IBT 24891</strain>
    </source>
</reference>
<dbReference type="GO" id="GO:0044550">
    <property type="term" value="P:secondary metabolite biosynthetic process"/>
    <property type="evidence" value="ECO:0007669"/>
    <property type="project" value="TreeGrafter"/>
</dbReference>
<dbReference type="Gene3D" id="3.40.47.10">
    <property type="match status" value="1"/>
</dbReference>
<dbReference type="SUPFAM" id="SSF53901">
    <property type="entry name" value="Thiolase-like"/>
    <property type="match status" value="1"/>
</dbReference>
<dbReference type="OrthoDB" id="329835at2759"/>
<dbReference type="InterPro" id="IPR057326">
    <property type="entry name" value="KR_dom"/>
</dbReference>
<dbReference type="InterPro" id="IPR020843">
    <property type="entry name" value="ER"/>
</dbReference>
<keyword evidence="4" id="KW-0808">Transferase</keyword>
<dbReference type="Pfam" id="PF08659">
    <property type="entry name" value="KR"/>
    <property type="match status" value="1"/>
</dbReference>
<dbReference type="Pfam" id="PF13602">
    <property type="entry name" value="ADH_zinc_N_2"/>
    <property type="match status" value="1"/>
</dbReference>
<dbReference type="Gene3D" id="3.40.50.150">
    <property type="entry name" value="Vaccinia Virus protein VP39"/>
    <property type="match status" value="1"/>
</dbReference>
<dbReference type="InterPro" id="IPR036291">
    <property type="entry name" value="NAD(P)-bd_dom_sf"/>
</dbReference>
<dbReference type="CDD" id="cd00833">
    <property type="entry name" value="PKS"/>
    <property type="match status" value="1"/>
</dbReference>
<dbReference type="Gene3D" id="3.40.50.720">
    <property type="entry name" value="NAD(P)-binding Rossmann-like Domain"/>
    <property type="match status" value="2"/>
</dbReference>
<evidence type="ECO:0000256" key="2">
    <source>
        <dbReference type="ARBA" id="ARBA00022553"/>
    </source>
</evidence>
<dbReference type="Pfam" id="PF14765">
    <property type="entry name" value="PS-DH"/>
    <property type="match status" value="1"/>
</dbReference>
<dbReference type="PANTHER" id="PTHR43775:SF49">
    <property type="entry name" value="SYNTHASE, PUTATIVE (JCVI)-RELATED"/>
    <property type="match status" value="1"/>
</dbReference>
<dbReference type="PROSITE" id="PS52019">
    <property type="entry name" value="PKS_MFAS_DH"/>
    <property type="match status" value="1"/>
</dbReference>
<dbReference type="PROSITE" id="PS52004">
    <property type="entry name" value="KS3_2"/>
    <property type="match status" value="1"/>
</dbReference>
<evidence type="ECO:0000256" key="3">
    <source>
        <dbReference type="ARBA" id="ARBA00022603"/>
    </source>
</evidence>
<dbReference type="InterPro" id="IPR020807">
    <property type="entry name" value="PKS_DH"/>
</dbReference>
<dbReference type="PROSITE" id="PS00606">
    <property type="entry name" value="KS3_1"/>
    <property type="match status" value="1"/>
</dbReference>
<dbReference type="InterPro" id="IPR001227">
    <property type="entry name" value="Ac_transferase_dom_sf"/>
</dbReference>
<dbReference type="GO" id="GO:0006633">
    <property type="term" value="P:fatty acid biosynthetic process"/>
    <property type="evidence" value="ECO:0007669"/>
    <property type="project" value="InterPro"/>
</dbReference>
<dbReference type="InterPro" id="IPR016035">
    <property type="entry name" value="Acyl_Trfase/lysoPLipase"/>
</dbReference>
<evidence type="ECO:0000256" key="7">
    <source>
        <dbReference type="SAM" id="MobiDB-lite"/>
    </source>
</evidence>
<dbReference type="EMBL" id="MLKD01000011">
    <property type="protein sequence ID" value="OQE21790.1"/>
    <property type="molecule type" value="Genomic_DNA"/>
</dbReference>
<dbReference type="InterPro" id="IPR049551">
    <property type="entry name" value="PKS_DH_C"/>
</dbReference>
<dbReference type="InterPro" id="IPR050091">
    <property type="entry name" value="PKS_NRPS_Biosynth_Enz"/>
</dbReference>
<dbReference type="InterPro" id="IPR014043">
    <property type="entry name" value="Acyl_transferase_dom"/>
</dbReference>
<feature type="region of interest" description="N-terminal hotdog fold" evidence="6">
    <location>
        <begin position="912"/>
        <end position="1042"/>
    </location>
</feature>
<dbReference type="Pfam" id="PF08240">
    <property type="entry name" value="ADH_N"/>
    <property type="match status" value="1"/>
</dbReference>
<comment type="caution">
    <text evidence="10">The sequence shown here is derived from an EMBL/GenBank/DDBJ whole genome shotgun (WGS) entry which is preliminary data.</text>
</comment>
<dbReference type="InterPro" id="IPR018201">
    <property type="entry name" value="Ketoacyl_synth_AS"/>
</dbReference>
<dbReference type="InterPro" id="IPR013154">
    <property type="entry name" value="ADH-like_N"/>
</dbReference>
<proteinExistence type="predicted"/>
<evidence type="ECO:0000313" key="11">
    <source>
        <dbReference type="Proteomes" id="UP000191285"/>
    </source>
</evidence>
<dbReference type="STRING" id="303698.A0A1V6T792"/>
<feature type="region of interest" description="C-terminal hotdog fold" evidence="6">
    <location>
        <begin position="1053"/>
        <end position="1197"/>
    </location>
</feature>
<dbReference type="GO" id="GO:0004315">
    <property type="term" value="F:3-oxoacyl-[acyl-carrier-protein] synthase activity"/>
    <property type="evidence" value="ECO:0007669"/>
    <property type="project" value="InterPro"/>
</dbReference>
<dbReference type="PANTHER" id="PTHR43775">
    <property type="entry name" value="FATTY ACID SYNTHASE"/>
    <property type="match status" value="1"/>
</dbReference>
<dbReference type="Pfam" id="PF00109">
    <property type="entry name" value="ketoacyl-synt"/>
    <property type="match status" value="1"/>
</dbReference>
<dbReference type="InterPro" id="IPR029063">
    <property type="entry name" value="SAM-dependent_MTases_sf"/>
</dbReference>
<dbReference type="SMART" id="SM00826">
    <property type="entry name" value="PKS_DH"/>
    <property type="match status" value="1"/>
</dbReference>
<feature type="domain" description="PKS/mFAS DH" evidence="9">
    <location>
        <begin position="912"/>
        <end position="1197"/>
    </location>
</feature>
<dbReference type="CDD" id="cd05195">
    <property type="entry name" value="enoyl_red"/>
    <property type="match status" value="1"/>
</dbReference>
<feature type="domain" description="Ketosynthase family 3 (KS3)" evidence="8">
    <location>
        <begin position="27"/>
        <end position="446"/>
    </location>
</feature>
<dbReference type="Gene3D" id="3.10.129.110">
    <property type="entry name" value="Polyketide synthase dehydratase"/>
    <property type="match status" value="1"/>
</dbReference>
<dbReference type="Pfam" id="PF00698">
    <property type="entry name" value="Acyl_transf_1"/>
    <property type="match status" value="1"/>
</dbReference>
<dbReference type="GO" id="GO:0032259">
    <property type="term" value="P:methylation"/>
    <property type="evidence" value="ECO:0007669"/>
    <property type="project" value="UniProtKB-KW"/>
</dbReference>
<name>A0A1V6T792_9EURO</name>
<gene>
    <name evidence="10" type="ORF">PENSTE_c011G03296</name>
</gene>
<evidence type="ECO:0000259" key="8">
    <source>
        <dbReference type="PROSITE" id="PS52004"/>
    </source>
</evidence>
<organism evidence="10 11">
    <name type="scientific">Penicillium steckii</name>
    <dbReference type="NCBI Taxonomy" id="303698"/>
    <lineage>
        <taxon>Eukaryota</taxon>
        <taxon>Fungi</taxon>
        <taxon>Dikarya</taxon>
        <taxon>Ascomycota</taxon>
        <taxon>Pezizomycotina</taxon>
        <taxon>Eurotiomycetes</taxon>
        <taxon>Eurotiomycetidae</taxon>
        <taxon>Eurotiales</taxon>
        <taxon>Aspergillaceae</taxon>
        <taxon>Penicillium</taxon>
    </lineage>
</organism>
<feature type="region of interest" description="Disordered" evidence="7">
    <location>
        <begin position="1"/>
        <end position="26"/>
    </location>
</feature>
<dbReference type="Gene3D" id="3.30.70.3290">
    <property type="match status" value="1"/>
</dbReference>
<dbReference type="GO" id="GO:0004312">
    <property type="term" value="F:fatty acid synthase activity"/>
    <property type="evidence" value="ECO:0007669"/>
    <property type="project" value="TreeGrafter"/>
</dbReference>
<dbReference type="SUPFAM" id="SSF51735">
    <property type="entry name" value="NAD(P)-binding Rossmann-fold domains"/>
    <property type="match status" value="2"/>
</dbReference>
<dbReference type="CDD" id="cd05274">
    <property type="entry name" value="KR_FAS_SDR_x"/>
    <property type="match status" value="1"/>
</dbReference>